<dbReference type="Proteomes" id="UP000575068">
    <property type="component" value="Unassembled WGS sequence"/>
</dbReference>
<evidence type="ECO:0000313" key="1">
    <source>
        <dbReference type="EMBL" id="MBB4641912.1"/>
    </source>
</evidence>
<dbReference type="AlphaFoldDB" id="A0A840HUI1"/>
<organism evidence="1 2">
    <name type="scientific">Rhizorhapis suberifaciens</name>
    <name type="common">corky root of lettuce</name>
    <dbReference type="NCBI Taxonomy" id="13656"/>
    <lineage>
        <taxon>Bacteria</taxon>
        <taxon>Pseudomonadati</taxon>
        <taxon>Pseudomonadota</taxon>
        <taxon>Alphaproteobacteria</taxon>
        <taxon>Sphingomonadales</taxon>
        <taxon>Sphingomonadaceae</taxon>
        <taxon>Rhizorhapis</taxon>
    </lineage>
</organism>
<accession>A0A840HUI1</accession>
<dbReference type="EMBL" id="JACHOV010000008">
    <property type="protein sequence ID" value="MBB4641912.1"/>
    <property type="molecule type" value="Genomic_DNA"/>
</dbReference>
<protein>
    <submittedName>
        <fullName evidence="1">Uncharacterized protein</fullName>
    </submittedName>
</protein>
<sequence>MLNSDDPSIYLERAEMHEQLAAGTDDLPARKMHLAMAAEYRRKAAEIGAISIERNHMDNMVRLHATAS</sequence>
<reference evidence="1 2" key="1">
    <citation type="submission" date="2020-08" db="EMBL/GenBank/DDBJ databases">
        <title>Genomic Encyclopedia of Type Strains, Phase IV (KMG-IV): sequencing the most valuable type-strain genomes for metagenomic binning, comparative biology and taxonomic classification.</title>
        <authorList>
            <person name="Goeker M."/>
        </authorList>
    </citation>
    <scope>NUCLEOTIDE SEQUENCE [LARGE SCALE GENOMIC DNA]</scope>
    <source>
        <strain evidence="1 2">DSM 7465</strain>
    </source>
</reference>
<comment type="caution">
    <text evidence="1">The sequence shown here is derived from an EMBL/GenBank/DDBJ whole genome shotgun (WGS) entry which is preliminary data.</text>
</comment>
<gene>
    <name evidence="1" type="ORF">HNQ99_002230</name>
</gene>
<dbReference type="RefSeq" id="WP_184475699.1">
    <property type="nucleotide sequence ID" value="NZ_JACHOV010000008.1"/>
</dbReference>
<keyword evidence="2" id="KW-1185">Reference proteome</keyword>
<evidence type="ECO:0000313" key="2">
    <source>
        <dbReference type="Proteomes" id="UP000575068"/>
    </source>
</evidence>
<name>A0A840HUI1_9SPHN</name>
<proteinExistence type="predicted"/>